<sequence length="142" mass="16435">MALFMNLLPETGPMIRRVKFTQVWEDIVTEIKKLGYAPETKGVVFDVEEEEKETVVGYHSEKSVVPFGFISKEPGSVLRIVKNIRICSDCHSAIKLVSKVFKRKKVVRDRRRFHHFEDGFCSCNDYWLSIEAEMVELLLALP</sequence>
<dbReference type="InterPro" id="IPR032867">
    <property type="entry name" value="DYW_dom"/>
</dbReference>
<dbReference type="Gramene" id="RZC79379">
    <property type="protein sequence ID" value="RZC79379"/>
    <property type="gene ID" value="C5167_003611"/>
</dbReference>
<name>A0A4Y7L535_PAPSO</name>
<reference evidence="2 3" key="1">
    <citation type="journal article" date="2018" name="Science">
        <title>The opium poppy genome and morphinan production.</title>
        <authorList>
            <person name="Guo L."/>
            <person name="Winzer T."/>
            <person name="Yang X."/>
            <person name="Li Y."/>
            <person name="Ning Z."/>
            <person name="He Z."/>
            <person name="Teodor R."/>
            <person name="Lu Y."/>
            <person name="Bowser T.A."/>
            <person name="Graham I.A."/>
            <person name="Ye K."/>
        </authorList>
    </citation>
    <scope>NUCLEOTIDE SEQUENCE [LARGE SCALE GENOMIC DNA]</scope>
    <source>
        <strain evidence="3">cv. HN1</strain>
        <tissue evidence="2">Leaves</tissue>
    </source>
</reference>
<evidence type="ECO:0000313" key="3">
    <source>
        <dbReference type="Proteomes" id="UP000316621"/>
    </source>
</evidence>
<evidence type="ECO:0000259" key="1">
    <source>
        <dbReference type="Pfam" id="PF14432"/>
    </source>
</evidence>
<organism evidence="2 3">
    <name type="scientific">Papaver somniferum</name>
    <name type="common">Opium poppy</name>
    <dbReference type="NCBI Taxonomy" id="3469"/>
    <lineage>
        <taxon>Eukaryota</taxon>
        <taxon>Viridiplantae</taxon>
        <taxon>Streptophyta</taxon>
        <taxon>Embryophyta</taxon>
        <taxon>Tracheophyta</taxon>
        <taxon>Spermatophyta</taxon>
        <taxon>Magnoliopsida</taxon>
        <taxon>Ranunculales</taxon>
        <taxon>Papaveraceae</taxon>
        <taxon>Papaveroideae</taxon>
        <taxon>Papaver</taxon>
    </lineage>
</organism>
<dbReference type="OMA" id="VWEDIVT"/>
<proteinExistence type="predicted"/>
<gene>
    <name evidence="2" type="ORF">C5167_003611</name>
</gene>
<accession>A0A4Y7L535</accession>
<evidence type="ECO:0000313" key="2">
    <source>
        <dbReference type="EMBL" id="RZC79379.1"/>
    </source>
</evidence>
<dbReference type="GO" id="GO:0008270">
    <property type="term" value="F:zinc ion binding"/>
    <property type="evidence" value="ECO:0007669"/>
    <property type="project" value="InterPro"/>
</dbReference>
<dbReference type="EMBL" id="CM010723">
    <property type="protein sequence ID" value="RZC79379.1"/>
    <property type="molecule type" value="Genomic_DNA"/>
</dbReference>
<dbReference type="Pfam" id="PF14432">
    <property type="entry name" value="DYW_deaminase"/>
    <property type="match status" value="1"/>
</dbReference>
<dbReference type="Proteomes" id="UP000316621">
    <property type="component" value="Chromosome 9"/>
</dbReference>
<dbReference type="AlphaFoldDB" id="A0A4Y7L535"/>
<protein>
    <recommendedName>
        <fullName evidence="1">DYW domain-containing protein</fullName>
    </recommendedName>
</protein>
<feature type="domain" description="DYW" evidence="1">
    <location>
        <begin position="35"/>
        <end position="127"/>
    </location>
</feature>
<keyword evidence="3" id="KW-1185">Reference proteome</keyword>